<dbReference type="RefSeq" id="WP_034193081.1">
    <property type="nucleotide sequence ID" value="NZ_CP013420.1"/>
</dbReference>
<feature type="domain" description="Minor tail T" evidence="1">
    <location>
        <begin position="1"/>
        <end position="59"/>
    </location>
</feature>
<evidence type="ECO:0000313" key="2">
    <source>
        <dbReference type="EMBL" id="AOJ74337.1"/>
    </source>
</evidence>
<reference evidence="2 3" key="1">
    <citation type="submission" date="2015-12" db="EMBL/GenBank/DDBJ databases">
        <title>Diversity of Burkholderia near neighbor genomes.</title>
        <authorList>
            <person name="Sahl J."/>
            <person name="Wagner D."/>
            <person name="Keim P."/>
        </authorList>
    </citation>
    <scope>NUCLEOTIDE SEQUENCE [LARGE SCALE GENOMIC DNA]</scope>
    <source>
        <strain evidence="2 3">MSMB0783</strain>
    </source>
</reference>
<dbReference type="EMBL" id="CP013420">
    <property type="protein sequence ID" value="AOJ74337.1"/>
    <property type="molecule type" value="Genomic_DNA"/>
</dbReference>
<evidence type="ECO:0000259" key="1">
    <source>
        <dbReference type="Pfam" id="PF06223"/>
    </source>
</evidence>
<evidence type="ECO:0000313" key="3">
    <source>
        <dbReference type="Proteomes" id="UP000243680"/>
    </source>
</evidence>
<dbReference type="Proteomes" id="UP000243680">
    <property type="component" value="Chromosome 1"/>
</dbReference>
<sequence>MAFFDMEPWGSHIDDLRAGTIASMVANVNRDTEKRPDPFEPLHFITWNDRRASEKEPEPILLDDPEAQSQLILMSMSPAKHG</sequence>
<name>A0A1B4LAX2_9BURK</name>
<proteinExistence type="predicted"/>
<dbReference type="InterPro" id="IPR009350">
    <property type="entry name" value="Phage_tail_T"/>
</dbReference>
<dbReference type="Pfam" id="PF06223">
    <property type="entry name" value="Phage_tail_T"/>
    <property type="match status" value="1"/>
</dbReference>
<dbReference type="AlphaFoldDB" id="A0A1B4LAX2"/>
<gene>
    <name evidence="2" type="ORF">WJ35_04090</name>
</gene>
<protein>
    <recommendedName>
        <fullName evidence="1">Minor tail T domain-containing protein</fullName>
    </recommendedName>
</protein>
<organism evidence="2 3">
    <name type="scientific">Burkholderia ubonensis</name>
    <dbReference type="NCBI Taxonomy" id="101571"/>
    <lineage>
        <taxon>Bacteria</taxon>
        <taxon>Pseudomonadati</taxon>
        <taxon>Pseudomonadota</taxon>
        <taxon>Betaproteobacteria</taxon>
        <taxon>Burkholderiales</taxon>
        <taxon>Burkholderiaceae</taxon>
        <taxon>Burkholderia</taxon>
        <taxon>Burkholderia cepacia complex</taxon>
    </lineage>
</organism>
<accession>A0A1B4LAX2</accession>